<evidence type="ECO:0000313" key="12">
    <source>
        <dbReference type="EMBL" id="KRO83104.1"/>
    </source>
</evidence>
<gene>
    <name evidence="7" type="primary">tsf</name>
    <name evidence="12" type="ORF">ABR85_12160</name>
</gene>
<dbReference type="PROSITE" id="PS01127">
    <property type="entry name" value="EF_TS_2"/>
    <property type="match status" value="1"/>
</dbReference>
<dbReference type="AlphaFoldDB" id="A0A0R2TCW1"/>
<dbReference type="Proteomes" id="UP000051242">
    <property type="component" value="Unassembled WGS sequence"/>
</dbReference>
<dbReference type="SUPFAM" id="SSF54713">
    <property type="entry name" value="Elongation factor Ts (EF-Ts), dimerisation domain"/>
    <property type="match status" value="2"/>
</dbReference>
<keyword evidence="10" id="KW-0175">Coiled coil</keyword>
<dbReference type="GO" id="GO:0005737">
    <property type="term" value="C:cytoplasm"/>
    <property type="evidence" value="ECO:0007669"/>
    <property type="project" value="UniProtKB-SubCell"/>
</dbReference>
<protein>
    <recommendedName>
        <fullName evidence="3 7">Elongation factor Ts</fullName>
        <shortName evidence="7">EF-Ts</shortName>
    </recommendedName>
</protein>
<evidence type="ECO:0000256" key="4">
    <source>
        <dbReference type="ARBA" id="ARBA00022490"/>
    </source>
</evidence>
<dbReference type="InterPro" id="IPR018101">
    <property type="entry name" value="Transl_elong_Ts_CS"/>
</dbReference>
<dbReference type="InterPro" id="IPR009060">
    <property type="entry name" value="UBA-like_sf"/>
</dbReference>
<dbReference type="PANTHER" id="PTHR11741">
    <property type="entry name" value="ELONGATION FACTOR TS"/>
    <property type="match status" value="1"/>
</dbReference>
<feature type="coiled-coil region" evidence="10">
    <location>
        <begin position="20"/>
        <end position="47"/>
    </location>
</feature>
<dbReference type="HAMAP" id="MF_00050">
    <property type="entry name" value="EF_Ts"/>
    <property type="match status" value="1"/>
</dbReference>
<evidence type="ECO:0000256" key="6">
    <source>
        <dbReference type="ARBA" id="ARBA00022917"/>
    </source>
</evidence>
<evidence type="ECO:0000259" key="11">
    <source>
        <dbReference type="Pfam" id="PF00889"/>
    </source>
</evidence>
<evidence type="ECO:0000256" key="1">
    <source>
        <dbReference type="ARBA" id="ARBA00004496"/>
    </source>
</evidence>
<dbReference type="InterPro" id="IPR001816">
    <property type="entry name" value="Transl_elong_EFTs/EF1B"/>
</dbReference>
<comment type="function">
    <text evidence="7 8">Associates with the EF-Tu.GDP complex and induces the exchange of GDP to GTP. It remains bound to the aminoacyl-tRNA.EF-Tu.GTP complex up to the GTP hydrolysis stage on the ribosome.</text>
</comment>
<evidence type="ECO:0000256" key="8">
    <source>
        <dbReference type="RuleBase" id="RU000642"/>
    </source>
</evidence>
<dbReference type="InterPro" id="IPR036402">
    <property type="entry name" value="EF-Ts_dimer_sf"/>
</dbReference>
<dbReference type="FunFam" id="3.30.479.20:FF:000001">
    <property type="entry name" value="Elongation factor Ts"/>
    <property type="match status" value="1"/>
</dbReference>
<dbReference type="FunFam" id="1.10.8.10:FF:000001">
    <property type="entry name" value="Elongation factor Ts"/>
    <property type="match status" value="1"/>
</dbReference>
<dbReference type="GO" id="GO:0003746">
    <property type="term" value="F:translation elongation factor activity"/>
    <property type="evidence" value="ECO:0007669"/>
    <property type="project" value="UniProtKB-UniRule"/>
</dbReference>
<feature type="region of interest" description="Involved in Mg(2+) ion dislocation from EF-Tu" evidence="7">
    <location>
        <begin position="82"/>
        <end position="85"/>
    </location>
</feature>
<dbReference type="Gene3D" id="3.30.479.20">
    <property type="entry name" value="Elongation factor Ts, dimerisation domain"/>
    <property type="match status" value="2"/>
</dbReference>
<dbReference type="Gene3D" id="1.10.286.20">
    <property type="match status" value="1"/>
</dbReference>
<evidence type="ECO:0000256" key="10">
    <source>
        <dbReference type="SAM" id="Coils"/>
    </source>
</evidence>
<organism evidence="12 13">
    <name type="scientific">OM182 bacterium BACL3 MAG-120619-bin3</name>
    <dbReference type="NCBI Taxonomy" id="1655593"/>
    <lineage>
        <taxon>Bacteria</taxon>
        <taxon>Pseudomonadati</taxon>
        <taxon>Pseudomonadota</taxon>
        <taxon>Gammaproteobacteria</taxon>
        <taxon>OMG group</taxon>
        <taxon>OM182 clade</taxon>
    </lineage>
</organism>
<feature type="domain" description="Translation elongation factor EFTs/EF1B dimerisation" evidence="11">
    <location>
        <begin position="73"/>
        <end position="272"/>
    </location>
</feature>
<keyword evidence="4 7" id="KW-0963">Cytoplasm</keyword>
<comment type="caution">
    <text evidence="12">The sequence shown here is derived from an EMBL/GenBank/DDBJ whole genome shotgun (WGS) entry which is preliminary data.</text>
</comment>
<dbReference type="EMBL" id="LICD01000024">
    <property type="protein sequence ID" value="KRO83104.1"/>
    <property type="molecule type" value="Genomic_DNA"/>
</dbReference>
<dbReference type="PANTHER" id="PTHR11741:SF0">
    <property type="entry name" value="ELONGATION FACTOR TS, MITOCHONDRIAL"/>
    <property type="match status" value="1"/>
</dbReference>
<evidence type="ECO:0000256" key="5">
    <source>
        <dbReference type="ARBA" id="ARBA00022768"/>
    </source>
</evidence>
<dbReference type="CDD" id="cd14275">
    <property type="entry name" value="UBA_EF-Ts"/>
    <property type="match status" value="1"/>
</dbReference>
<reference evidence="12 13" key="1">
    <citation type="submission" date="2015-10" db="EMBL/GenBank/DDBJ databases">
        <title>Metagenome-Assembled Genomes uncover a global brackish microbiome.</title>
        <authorList>
            <person name="Hugerth L.W."/>
            <person name="Larsson J."/>
            <person name="Alneberg J."/>
            <person name="Lindh M.V."/>
            <person name="Legrand C."/>
            <person name="Pinhassi J."/>
            <person name="Andersson A.F."/>
        </authorList>
    </citation>
    <scope>NUCLEOTIDE SEQUENCE [LARGE SCALE GENOMIC DNA]</scope>
    <source>
        <strain evidence="12">BACL22 MAG-120619-bin3</strain>
    </source>
</reference>
<dbReference type="PROSITE" id="PS01126">
    <property type="entry name" value="EF_TS_1"/>
    <property type="match status" value="1"/>
</dbReference>
<dbReference type="FunFam" id="1.10.286.20:FF:000001">
    <property type="entry name" value="Elongation factor Ts"/>
    <property type="match status" value="1"/>
</dbReference>
<dbReference type="SUPFAM" id="SSF46934">
    <property type="entry name" value="UBA-like"/>
    <property type="match status" value="1"/>
</dbReference>
<dbReference type="InterPro" id="IPR014039">
    <property type="entry name" value="Transl_elong_EFTs/EF1B_dimer"/>
</dbReference>
<dbReference type="Gene3D" id="1.10.8.10">
    <property type="entry name" value="DNA helicase RuvA subunit, C-terminal domain"/>
    <property type="match status" value="1"/>
</dbReference>
<comment type="subcellular location">
    <subcellularLocation>
        <location evidence="1 7 9">Cytoplasm</location>
    </subcellularLocation>
</comment>
<evidence type="ECO:0000256" key="3">
    <source>
        <dbReference type="ARBA" id="ARBA00016956"/>
    </source>
</evidence>
<dbReference type="Pfam" id="PF00889">
    <property type="entry name" value="EF_TS"/>
    <property type="match status" value="1"/>
</dbReference>
<name>A0A0R2TCW1_9GAMM</name>
<evidence type="ECO:0000256" key="2">
    <source>
        <dbReference type="ARBA" id="ARBA00005532"/>
    </source>
</evidence>
<proteinExistence type="inferred from homology"/>
<evidence type="ECO:0000256" key="9">
    <source>
        <dbReference type="RuleBase" id="RU000643"/>
    </source>
</evidence>
<keyword evidence="5 7" id="KW-0251">Elongation factor</keyword>
<keyword evidence="6 7" id="KW-0648">Protein biosynthesis</keyword>
<sequence>MANITAAMVKDLRERTGLGMMDCKKALSEAEGDIEKAIDDLRKASGMKAAKKASRVAADGIVITKVASDGNYGVILEVNSETDFVARDESFLSFANGAVEAAFANKDADVPAILASGLEDQREKLVQKIGENINIRRVARLQFADANEGIVESYVHSNNRIAVLISLRGGDESLAKDIAMHIAAVNPMVVRAEDVPEETLAKESEIYSAQARESGKPEEIIEKMISGRLKKFVAEISLLEQQFVKDPDSTISDLLKAAGADVVDFVRYEVGEGIEKEEVDFAAEVAAQIAGSNS</sequence>
<evidence type="ECO:0000313" key="13">
    <source>
        <dbReference type="Proteomes" id="UP000051242"/>
    </source>
</evidence>
<evidence type="ECO:0000256" key="7">
    <source>
        <dbReference type="HAMAP-Rule" id="MF_00050"/>
    </source>
</evidence>
<dbReference type="NCBIfam" id="TIGR00116">
    <property type="entry name" value="tsf"/>
    <property type="match status" value="1"/>
</dbReference>
<accession>A0A0R2TCW1</accession>
<comment type="similarity">
    <text evidence="2 7 8">Belongs to the EF-Ts family.</text>
</comment>